<reference evidence="6" key="1">
    <citation type="submission" date="2023-02" db="EMBL/GenBank/DDBJ databases">
        <title>Genome of toxic invasive species Heracleum sosnowskyi carries increased number of genes despite the absence of recent whole-genome duplications.</title>
        <authorList>
            <person name="Schelkunov M."/>
            <person name="Shtratnikova V."/>
            <person name="Makarenko M."/>
            <person name="Klepikova A."/>
            <person name="Omelchenko D."/>
            <person name="Novikova G."/>
            <person name="Obukhova E."/>
            <person name="Bogdanov V."/>
            <person name="Penin A."/>
            <person name="Logacheva M."/>
        </authorList>
    </citation>
    <scope>NUCLEOTIDE SEQUENCE</scope>
    <source>
        <strain evidence="6">Hsosn_3</strain>
        <tissue evidence="6">Leaf</tissue>
    </source>
</reference>
<proteinExistence type="inferred from homology"/>
<comment type="similarity">
    <text evidence="5">Belongs to the mitochondrial carrier (TC 2.A.29) family.</text>
</comment>
<gene>
    <name evidence="6" type="ORF">POM88_035654</name>
</gene>
<dbReference type="PROSITE" id="PS50920">
    <property type="entry name" value="SOLCAR"/>
    <property type="match status" value="1"/>
</dbReference>
<dbReference type="Pfam" id="PF00153">
    <property type="entry name" value="Mito_carr"/>
    <property type="match status" value="1"/>
</dbReference>
<sequence length="399" mass="44764">MSLFIDLVETFEMCGLTGKMYTEKIDYLLMRFPQYDGNVHYKIALPHKYPKTADDYLSMKFCAIGRLPVYGIFNKRDLQLIAVCVQGTLFAIDDCDLDPNLVPDLHFHKLDLGIPHSSLAVSQTLSCTKTSICSAISTLSLGYTPQKKDEWTDAFVLLTEITTHAVRFSCIKYHVNCGLYTKGDAQNLPGMTSLRLPRLWNQLSNAIRTNTYPFNYKYSAAEDGLYFRGVVNKFNAQCVVSLINNSDKTDGRIYGEANQQMQGKRNLKSKNSIVQLAAALGASHKVFASTRASMRDSCFDQFGISNGIRDFKMVKGTQESRQSMQLGRGTTLEALGATCIHPLQVIMSRLEDEHCNAKSAYSCMLDVFRKTFRHEPLKGFHKGLSLKLLKVVCSISNKT</sequence>
<reference evidence="6" key="2">
    <citation type="submission" date="2023-05" db="EMBL/GenBank/DDBJ databases">
        <authorList>
            <person name="Schelkunov M.I."/>
        </authorList>
    </citation>
    <scope>NUCLEOTIDE SEQUENCE</scope>
    <source>
        <strain evidence="6">Hsosn_3</strain>
        <tissue evidence="6">Leaf</tissue>
    </source>
</reference>
<comment type="subcellular location">
    <subcellularLocation>
        <location evidence="1">Membrane</location>
        <topology evidence="1">Multi-pass membrane protein</topology>
    </subcellularLocation>
</comment>
<name>A0AAD8HLP7_9APIA</name>
<dbReference type="AlphaFoldDB" id="A0AAD8HLP7"/>
<dbReference type="InterPro" id="IPR023395">
    <property type="entry name" value="MCP_dom_sf"/>
</dbReference>
<organism evidence="6 7">
    <name type="scientific">Heracleum sosnowskyi</name>
    <dbReference type="NCBI Taxonomy" id="360622"/>
    <lineage>
        <taxon>Eukaryota</taxon>
        <taxon>Viridiplantae</taxon>
        <taxon>Streptophyta</taxon>
        <taxon>Embryophyta</taxon>
        <taxon>Tracheophyta</taxon>
        <taxon>Spermatophyta</taxon>
        <taxon>Magnoliopsida</taxon>
        <taxon>eudicotyledons</taxon>
        <taxon>Gunneridae</taxon>
        <taxon>Pentapetalae</taxon>
        <taxon>asterids</taxon>
        <taxon>campanulids</taxon>
        <taxon>Apiales</taxon>
        <taxon>Apiaceae</taxon>
        <taxon>Apioideae</taxon>
        <taxon>apioid superclade</taxon>
        <taxon>Tordylieae</taxon>
        <taxon>Tordyliinae</taxon>
        <taxon>Heracleum</taxon>
    </lineage>
</organism>
<protein>
    <submittedName>
        <fullName evidence="6">Uncharacterized protein</fullName>
    </submittedName>
</protein>
<dbReference type="InterPro" id="IPR018108">
    <property type="entry name" value="MCP_transmembrane"/>
</dbReference>
<dbReference type="SUPFAM" id="SSF56371">
    <property type="entry name" value="Ribosome inactivating proteins (RIP)"/>
    <property type="match status" value="1"/>
</dbReference>
<dbReference type="Proteomes" id="UP001237642">
    <property type="component" value="Unassembled WGS sequence"/>
</dbReference>
<evidence type="ECO:0000256" key="1">
    <source>
        <dbReference type="ARBA" id="ARBA00004141"/>
    </source>
</evidence>
<evidence type="ECO:0000256" key="3">
    <source>
        <dbReference type="ARBA" id="ARBA00023136"/>
    </source>
</evidence>
<dbReference type="SUPFAM" id="SSF103506">
    <property type="entry name" value="Mitochondrial carrier"/>
    <property type="match status" value="1"/>
</dbReference>
<dbReference type="GO" id="GO:0017148">
    <property type="term" value="P:negative regulation of translation"/>
    <property type="evidence" value="ECO:0007669"/>
    <property type="project" value="InterPro"/>
</dbReference>
<feature type="repeat" description="Solcar" evidence="4">
    <location>
        <begin position="320"/>
        <end position="399"/>
    </location>
</feature>
<evidence type="ECO:0000256" key="4">
    <source>
        <dbReference type="PROSITE-ProRule" id="PRU00282"/>
    </source>
</evidence>
<dbReference type="Gene3D" id="1.50.40.10">
    <property type="entry name" value="Mitochondrial carrier domain"/>
    <property type="match status" value="1"/>
</dbReference>
<keyword evidence="5" id="KW-0813">Transport</keyword>
<dbReference type="GO" id="GO:0016020">
    <property type="term" value="C:membrane"/>
    <property type="evidence" value="ECO:0007669"/>
    <property type="project" value="UniProtKB-SubCell"/>
</dbReference>
<evidence type="ECO:0000256" key="5">
    <source>
        <dbReference type="RuleBase" id="RU000488"/>
    </source>
</evidence>
<dbReference type="GO" id="GO:0030598">
    <property type="term" value="F:rRNA N-glycosylase activity"/>
    <property type="evidence" value="ECO:0007669"/>
    <property type="project" value="InterPro"/>
</dbReference>
<evidence type="ECO:0000313" key="6">
    <source>
        <dbReference type="EMBL" id="KAK1369562.1"/>
    </source>
</evidence>
<dbReference type="EMBL" id="JAUIZM010000008">
    <property type="protein sequence ID" value="KAK1369562.1"/>
    <property type="molecule type" value="Genomic_DNA"/>
</dbReference>
<dbReference type="InterPro" id="IPR036041">
    <property type="entry name" value="Ribosome-inact_prot_sf"/>
</dbReference>
<evidence type="ECO:0000256" key="2">
    <source>
        <dbReference type="ARBA" id="ARBA00022692"/>
    </source>
</evidence>
<keyword evidence="2 4" id="KW-0812">Transmembrane</keyword>
<accession>A0AAD8HLP7</accession>
<keyword evidence="7" id="KW-1185">Reference proteome</keyword>
<keyword evidence="3 4" id="KW-0472">Membrane</keyword>
<comment type="caution">
    <text evidence="6">The sequence shown here is derived from an EMBL/GenBank/DDBJ whole genome shotgun (WGS) entry which is preliminary data.</text>
</comment>
<evidence type="ECO:0000313" key="7">
    <source>
        <dbReference type="Proteomes" id="UP001237642"/>
    </source>
</evidence>